<dbReference type="EMBL" id="BPLR01021112">
    <property type="protein sequence ID" value="GIX86061.1"/>
    <property type="molecule type" value="Genomic_DNA"/>
</dbReference>
<evidence type="ECO:0000313" key="1">
    <source>
        <dbReference type="EMBL" id="GIX86061.1"/>
    </source>
</evidence>
<comment type="caution">
    <text evidence="1">The sequence shown here is derived from an EMBL/GenBank/DDBJ whole genome shotgun (WGS) entry which is preliminary data.</text>
</comment>
<name>A0AAV4NQ69_CAEEX</name>
<dbReference type="Proteomes" id="UP001054945">
    <property type="component" value="Unassembled WGS sequence"/>
</dbReference>
<keyword evidence="2" id="KW-1185">Reference proteome</keyword>
<protein>
    <submittedName>
        <fullName evidence="1">Uncharacterized protein</fullName>
    </submittedName>
</protein>
<accession>A0AAV4NQ69</accession>
<organism evidence="1 2">
    <name type="scientific">Caerostris extrusa</name>
    <name type="common">Bark spider</name>
    <name type="synonym">Caerostris bankana</name>
    <dbReference type="NCBI Taxonomy" id="172846"/>
    <lineage>
        <taxon>Eukaryota</taxon>
        <taxon>Metazoa</taxon>
        <taxon>Ecdysozoa</taxon>
        <taxon>Arthropoda</taxon>
        <taxon>Chelicerata</taxon>
        <taxon>Arachnida</taxon>
        <taxon>Araneae</taxon>
        <taxon>Araneomorphae</taxon>
        <taxon>Entelegynae</taxon>
        <taxon>Araneoidea</taxon>
        <taxon>Araneidae</taxon>
        <taxon>Caerostris</taxon>
    </lineage>
</organism>
<evidence type="ECO:0000313" key="2">
    <source>
        <dbReference type="Proteomes" id="UP001054945"/>
    </source>
</evidence>
<proteinExistence type="predicted"/>
<sequence>MILYYIGILQGVVVRYRTENIWKLSGNTFSTHTKPKPIITGCLESVEQSFYSEFVPNLPAVKPVHLIWSPYIFKLENKNYNCNFQNEVLSIISLFDHRNCKRKANIKLQEMA</sequence>
<reference evidence="1 2" key="1">
    <citation type="submission" date="2021-06" db="EMBL/GenBank/DDBJ databases">
        <title>Caerostris extrusa draft genome.</title>
        <authorList>
            <person name="Kono N."/>
            <person name="Arakawa K."/>
        </authorList>
    </citation>
    <scope>NUCLEOTIDE SEQUENCE [LARGE SCALE GENOMIC DNA]</scope>
</reference>
<dbReference type="AlphaFoldDB" id="A0AAV4NQ69"/>
<gene>
    <name evidence="1" type="ORF">CEXT_331421</name>
</gene>